<dbReference type="STRING" id="695850.A0A067CR86"/>
<dbReference type="Proteomes" id="UP000030745">
    <property type="component" value="Unassembled WGS sequence"/>
</dbReference>
<dbReference type="GeneID" id="24141288"/>
<dbReference type="VEuPathDB" id="FungiDB:SPRG_20051"/>
<protein>
    <recommendedName>
        <fullName evidence="3">C2 domain-containing protein</fullName>
    </recommendedName>
</protein>
<dbReference type="OMA" id="SWREHEL"/>
<dbReference type="SUPFAM" id="SSF49562">
    <property type="entry name" value="C2 domain (Calcium/lipid-binding domain, CaLB)"/>
    <property type="match status" value="1"/>
</dbReference>
<gene>
    <name evidence="1" type="ORF">SPRG_20051</name>
</gene>
<accession>A0A067CR86</accession>
<dbReference type="KEGG" id="spar:SPRG_20051"/>
<evidence type="ECO:0000313" key="2">
    <source>
        <dbReference type="Proteomes" id="UP000030745"/>
    </source>
</evidence>
<keyword evidence="2" id="KW-1185">Reference proteome</keyword>
<dbReference type="RefSeq" id="XP_012200002.1">
    <property type="nucleotide sequence ID" value="XM_012344612.1"/>
</dbReference>
<evidence type="ECO:0000313" key="1">
    <source>
        <dbReference type="EMBL" id="KDO29322.1"/>
    </source>
</evidence>
<organism evidence="1 2">
    <name type="scientific">Saprolegnia parasitica (strain CBS 223.65)</name>
    <dbReference type="NCBI Taxonomy" id="695850"/>
    <lineage>
        <taxon>Eukaryota</taxon>
        <taxon>Sar</taxon>
        <taxon>Stramenopiles</taxon>
        <taxon>Oomycota</taxon>
        <taxon>Saprolegniomycetes</taxon>
        <taxon>Saprolegniales</taxon>
        <taxon>Saprolegniaceae</taxon>
        <taxon>Saprolegnia</taxon>
    </lineage>
</organism>
<evidence type="ECO:0008006" key="3">
    <source>
        <dbReference type="Google" id="ProtNLM"/>
    </source>
</evidence>
<proteinExistence type="predicted"/>
<name>A0A067CR86_SAPPC</name>
<dbReference type="EMBL" id="KK583206">
    <property type="protein sequence ID" value="KDO29322.1"/>
    <property type="molecule type" value="Genomic_DNA"/>
</dbReference>
<reference evidence="1 2" key="1">
    <citation type="journal article" date="2013" name="PLoS Genet.">
        <title>Distinctive expansion of potential virulence genes in the genome of the oomycete fish pathogen Saprolegnia parasitica.</title>
        <authorList>
            <person name="Jiang R.H."/>
            <person name="de Bruijn I."/>
            <person name="Haas B.J."/>
            <person name="Belmonte R."/>
            <person name="Lobach L."/>
            <person name="Christie J."/>
            <person name="van den Ackerveken G."/>
            <person name="Bottin A."/>
            <person name="Bulone V."/>
            <person name="Diaz-Moreno S.M."/>
            <person name="Dumas B."/>
            <person name="Fan L."/>
            <person name="Gaulin E."/>
            <person name="Govers F."/>
            <person name="Grenville-Briggs L.J."/>
            <person name="Horner N.R."/>
            <person name="Levin J.Z."/>
            <person name="Mammella M."/>
            <person name="Meijer H.J."/>
            <person name="Morris P."/>
            <person name="Nusbaum C."/>
            <person name="Oome S."/>
            <person name="Phillips A.J."/>
            <person name="van Rooyen D."/>
            <person name="Rzeszutek E."/>
            <person name="Saraiva M."/>
            <person name="Secombes C.J."/>
            <person name="Seidl M.F."/>
            <person name="Snel B."/>
            <person name="Stassen J.H."/>
            <person name="Sykes S."/>
            <person name="Tripathy S."/>
            <person name="van den Berg H."/>
            <person name="Vega-Arreguin J.C."/>
            <person name="Wawra S."/>
            <person name="Young S.K."/>
            <person name="Zeng Q."/>
            <person name="Dieguez-Uribeondo J."/>
            <person name="Russ C."/>
            <person name="Tyler B.M."/>
            <person name="van West P."/>
        </authorList>
    </citation>
    <scope>NUCLEOTIDE SEQUENCE [LARGE SCALE GENOMIC DNA]</scope>
    <source>
        <strain evidence="1 2">CBS 223.65</strain>
    </source>
</reference>
<dbReference type="OrthoDB" id="73919at2759"/>
<dbReference type="InterPro" id="IPR035892">
    <property type="entry name" value="C2_domain_sf"/>
</dbReference>
<dbReference type="AlphaFoldDB" id="A0A067CR86"/>
<sequence>MTAVALPLAHLLEVAEVVYRVRRLPAAIDQLRLVVQRLRTLPPNPMHLHMMQMTQLRLAFLYQHVRRMDLAIEAINHVEVLSTKVGQRPPPLLWPSRLSYHVSKEEAQFLRGMLRELAQEDGAHVDYAPLHGRLIERVKRSLLDEQRLRATAEYRGNHLQSLIVTVGESLHLPIASIMHAHLRVVVKCEGSQAVTEEGPSWESLEPNWEHQQVRLRVQSRHATALVRVLNRHMGRDTCLGLVAIPIESLLDDGGLPPTAMTLRVPASVALRRPNLYPTLVLGFQITTLAPTRTTEADEARLLPFSLPDFLNLPFVWERFAARFGTNGDSFLARPFLLQALRRHTPPYSLKTIRFMLALARCEMDCNANASALEWLQKAHTALLVLPKRDGALEDSTIALMTQCLAPDSPFLKQLHTAQEHPISHEYVHMSYSDGDCYVDKATGECLAEAPLGYKRLPWSSSYSVVV</sequence>